<accession>A0ABS0YP08</accession>
<dbReference type="RefSeq" id="WP_199393750.1">
    <property type="nucleotide sequence ID" value="NZ_JAEMHK010000002.1"/>
</dbReference>
<feature type="domain" description="Glycosyltransferase subfamily 4-like N-terminal" evidence="2">
    <location>
        <begin position="13"/>
        <end position="171"/>
    </location>
</feature>
<dbReference type="PANTHER" id="PTHR45947:SF3">
    <property type="entry name" value="SULFOQUINOVOSYL TRANSFERASE SQD2"/>
    <property type="match status" value="1"/>
</dbReference>
<gene>
    <name evidence="3" type="ORF">JFN90_03690</name>
</gene>
<keyword evidence="4" id="KW-1185">Reference proteome</keyword>
<dbReference type="InterPro" id="IPR028098">
    <property type="entry name" value="Glyco_trans_4-like_N"/>
</dbReference>
<comment type="caution">
    <text evidence="3">The sequence shown here is derived from an EMBL/GenBank/DDBJ whole genome shotgun (WGS) entry which is preliminary data.</text>
</comment>
<sequence length="367" mass="40772">MRVLVVLTETGSYGGTFRFLERLFEVHRRRGIDTVLLVPAGEPPGALTELASRYRVDLRQAANRNRPGTFPLATPLFDLAFCWRTIRSCRPDLVLVSTADPGRMSVALYLPVPVLYLLHSVPEHRFRILPRWYLGLGARLGNIIATVSGGAADLIAQRMGIPRGRISVLHNSCPCSAATKELDREPLILTAGHVVGYKNPQLWLETARLVLKEHPQARFVWLGDGPLLDDMRRQVRDLSLQEQVLFTGYVADTSSWYRRAEVYLQPSQMESHGIAVLEAMAHRLPCVVSNVGGLPDSVLDGETGYLCPPGDAACFARRILELLADPSLRERLGRAGVGRVVTEFSPESQERGLMDLYRRLLSSTGEP</sequence>
<dbReference type="InterPro" id="IPR001296">
    <property type="entry name" value="Glyco_trans_1"/>
</dbReference>
<dbReference type="PANTHER" id="PTHR45947">
    <property type="entry name" value="SULFOQUINOVOSYL TRANSFERASE SQD2"/>
    <property type="match status" value="1"/>
</dbReference>
<proteinExistence type="predicted"/>
<dbReference type="InterPro" id="IPR050194">
    <property type="entry name" value="Glycosyltransferase_grp1"/>
</dbReference>
<dbReference type="Pfam" id="PF13439">
    <property type="entry name" value="Glyco_transf_4"/>
    <property type="match status" value="1"/>
</dbReference>
<dbReference type="EMBL" id="JAEMHK010000002">
    <property type="protein sequence ID" value="MBJ6799235.1"/>
    <property type="molecule type" value="Genomic_DNA"/>
</dbReference>
<dbReference type="Pfam" id="PF00534">
    <property type="entry name" value="Glycos_transf_1"/>
    <property type="match status" value="1"/>
</dbReference>
<feature type="domain" description="Glycosyl transferase family 1" evidence="1">
    <location>
        <begin position="182"/>
        <end position="336"/>
    </location>
</feature>
<dbReference type="SUPFAM" id="SSF53756">
    <property type="entry name" value="UDP-Glycosyltransferase/glycogen phosphorylase"/>
    <property type="match status" value="1"/>
</dbReference>
<evidence type="ECO:0000313" key="4">
    <source>
        <dbReference type="Proteomes" id="UP000641025"/>
    </source>
</evidence>
<dbReference type="Gene3D" id="3.40.50.2000">
    <property type="entry name" value="Glycogen Phosphorylase B"/>
    <property type="match status" value="2"/>
</dbReference>
<evidence type="ECO:0000259" key="1">
    <source>
        <dbReference type="Pfam" id="PF00534"/>
    </source>
</evidence>
<dbReference type="Proteomes" id="UP000641025">
    <property type="component" value="Unassembled WGS sequence"/>
</dbReference>
<evidence type="ECO:0000259" key="2">
    <source>
        <dbReference type="Pfam" id="PF13439"/>
    </source>
</evidence>
<protein>
    <submittedName>
        <fullName evidence="3">Glycosyltransferase family 4 protein</fullName>
    </submittedName>
</protein>
<dbReference type="CDD" id="cd03801">
    <property type="entry name" value="GT4_PimA-like"/>
    <property type="match status" value="1"/>
</dbReference>
<organism evidence="3 4">
    <name type="scientific">Geomonas propionica</name>
    <dbReference type="NCBI Taxonomy" id="2798582"/>
    <lineage>
        <taxon>Bacteria</taxon>
        <taxon>Pseudomonadati</taxon>
        <taxon>Thermodesulfobacteriota</taxon>
        <taxon>Desulfuromonadia</taxon>
        <taxon>Geobacterales</taxon>
        <taxon>Geobacteraceae</taxon>
        <taxon>Geomonas</taxon>
    </lineage>
</organism>
<name>A0ABS0YP08_9BACT</name>
<reference evidence="3 4" key="1">
    <citation type="submission" date="2020-12" db="EMBL/GenBank/DDBJ databases">
        <title>Geomonas sp. Red259, isolated from paddy soil.</title>
        <authorList>
            <person name="Xu Z."/>
            <person name="Zhang Z."/>
            <person name="Masuda Y."/>
            <person name="Itoh H."/>
            <person name="Senoo K."/>
        </authorList>
    </citation>
    <scope>NUCLEOTIDE SEQUENCE [LARGE SCALE GENOMIC DNA]</scope>
    <source>
        <strain evidence="3 4">Red259</strain>
    </source>
</reference>
<evidence type="ECO:0000313" key="3">
    <source>
        <dbReference type="EMBL" id="MBJ6799235.1"/>
    </source>
</evidence>